<keyword evidence="1" id="KW-0812">Transmembrane</keyword>
<evidence type="ECO:0000313" key="2">
    <source>
        <dbReference type="EMBL" id="MPN32259.1"/>
    </source>
</evidence>
<reference evidence="2" key="1">
    <citation type="submission" date="2019-08" db="EMBL/GenBank/DDBJ databases">
        <authorList>
            <person name="Kucharzyk K."/>
            <person name="Murdoch R.W."/>
            <person name="Higgins S."/>
            <person name="Loffler F."/>
        </authorList>
    </citation>
    <scope>NUCLEOTIDE SEQUENCE</scope>
</reference>
<dbReference type="AlphaFoldDB" id="A0A645H2P8"/>
<keyword evidence="1" id="KW-1133">Transmembrane helix</keyword>
<accession>A0A645H2P8</accession>
<feature type="transmembrane region" description="Helical" evidence="1">
    <location>
        <begin position="16"/>
        <end position="38"/>
    </location>
</feature>
<evidence type="ECO:0000256" key="1">
    <source>
        <dbReference type="SAM" id="Phobius"/>
    </source>
</evidence>
<name>A0A645H2P8_9ZZZZ</name>
<comment type="caution">
    <text evidence="2">The sequence shown here is derived from an EMBL/GenBank/DDBJ whole genome shotgun (WGS) entry which is preliminary data.</text>
</comment>
<sequence>MTDSAEMGVGKTKYRFVIILITGTISVSFGIVFSIHCIRNLVGFRRKLHHSKWSGSAGKSVAHIFGSDKGIDISGEFL</sequence>
<dbReference type="EMBL" id="VSSQ01084165">
    <property type="protein sequence ID" value="MPN32259.1"/>
    <property type="molecule type" value="Genomic_DNA"/>
</dbReference>
<gene>
    <name evidence="2" type="ORF">SDC9_179737</name>
</gene>
<organism evidence="2">
    <name type="scientific">bioreactor metagenome</name>
    <dbReference type="NCBI Taxonomy" id="1076179"/>
    <lineage>
        <taxon>unclassified sequences</taxon>
        <taxon>metagenomes</taxon>
        <taxon>ecological metagenomes</taxon>
    </lineage>
</organism>
<keyword evidence="1" id="KW-0472">Membrane</keyword>
<protein>
    <submittedName>
        <fullName evidence="2">Uncharacterized protein</fullName>
    </submittedName>
</protein>
<proteinExistence type="predicted"/>